<dbReference type="FunFam" id="3.30.465.10:FF:000017">
    <property type="entry name" value="Xanthine dehydrogenase, FAD binding subunit"/>
    <property type="match status" value="1"/>
</dbReference>
<dbReference type="Gene3D" id="3.30.465.10">
    <property type="match status" value="1"/>
</dbReference>
<evidence type="ECO:0000256" key="2">
    <source>
        <dbReference type="ARBA" id="ARBA00022827"/>
    </source>
</evidence>
<dbReference type="Pfam" id="PF00941">
    <property type="entry name" value="FAD_binding_5"/>
    <property type="match status" value="1"/>
</dbReference>
<name>C7CIQ0_METED</name>
<dbReference type="HOGENOM" id="CLU_058050_3_0_5"/>
<accession>C7CIQ0</accession>
<dbReference type="InterPro" id="IPR016166">
    <property type="entry name" value="FAD-bd_PCMH"/>
</dbReference>
<proteinExistence type="predicted"/>
<evidence type="ECO:0000313" key="6">
    <source>
        <dbReference type="Proteomes" id="UP000008070"/>
    </source>
</evidence>
<dbReference type="InterPro" id="IPR016167">
    <property type="entry name" value="FAD-bd_PCMH_sub1"/>
</dbReference>
<evidence type="ECO:0000256" key="3">
    <source>
        <dbReference type="ARBA" id="ARBA00023002"/>
    </source>
</evidence>
<dbReference type="PANTHER" id="PTHR42659:SF2">
    <property type="entry name" value="XANTHINE DEHYDROGENASE SUBUNIT C-RELATED"/>
    <property type="match status" value="1"/>
</dbReference>
<organism evidence="5 6">
    <name type="scientific">Methylorubrum extorquens (strain DSM 6343 / CIP 106787 / DM4)</name>
    <name type="common">Methylobacterium extorquens</name>
    <dbReference type="NCBI Taxonomy" id="661410"/>
    <lineage>
        <taxon>Bacteria</taxon>
        <taxon>Pseudomonadati</taxon>
        <taxon>Pseudomonadota</taxon>
        <taxon>Alphaproteobacteria</taxon>
        <taxon>Hyphomicrobiales</taxon>
        <taxon>Methylobacteriaceae</taxon>
        <taxon>Methylorubrum</taxon>
    </lineage>
</organism>
<keyword evidence="2" id="KW-0274">FAD</keyword>
<dbReference type="KEGG" id="mdi:METDI1879"/>
<dbReference type="Gene3D" id="3.30.390.50">
    <property type="entry name" value="CO dehydrogenase flavoprotein, C-terminal domain"/>
    <property type="match status" value="1"/>
</dbReference>
<gene>
    <name evidence="5" type="ORF">METD_I1879</name>
</gene>
<dbReference type="InterPro" id="IPR036683">
    <property type="entry name" value="CO_DH_flav_C_dom_sf"/>
</dbReference>
<dbReference type="AlphaFoldDB" id="C7CIQ0"/>
<dbReference type="PROSITE" id="PS51387">
    <property type="entry name" value="FAD_PCMH"/>
    <property type="match status" value="1"/>
</dbReference>
<dbReference type="GO" id="GO:0043885">
    <property type="term" value="F:anaerobic carbon-monoxide dehydrogenase activity"/>
    <property type="evidence" value="ECO:0007669"/>
    <property type="project" value="UniProtKB-EC"/>
</dbReference>
<dbReference type="SUPFAM" id="SSF55447">
    <property type="entry name" value="CO dehydrogenase flavoprotein C-terminal domain-like"/>
    <property type="match status" value="1"/>
</dbReference>
<evidence type="ECO:0000259" key="4">
    <source>
        <dbReference type="PROSITE" id="PS51387"/>
    </source>
</evidence>
<keyword evidence="1" id="KW-0285">Flavoprotein</keyword>
<dbReference type="EC" id="1.2.7.4" evidence="5"/>
<feature type="domain" description="FAD-binding PCMH-type" evidence="4">
    <location>
        <begin position="9"/>
        <end position="185"/>
    </location>
</feature>
<sequence length="300" mass="31547">MRPVGGTLMKARAFDYRRVASVAEALDAYAACEGEARFLAGGQSLLPALNLRLDAPDLLIDIGRIESLRGIVLEGDRLRIGALTRHAETLTSPLIAEHAPLLTQAAAYMAHPAIRNLGTMGGSLALSDPASELPACMRALGAELEITGRDGTRTIAADDFFLDLFENVIEPGEMLTAVRVPLPVPGTRMRFDEIARRRGDYALVGLAAHLVLTGPTVESARLAFCSVGPTPMRAPAAEAALAGRSLDAAAIAEAKAALADDLAPDEDEGFSAAARMHLARVLLGRVLSALTGQEYGEMAA</sequence>
<protein>
    <submittedName>
        <fullName evidence="5">Oxidoreductase, FAD-binding subunit putative carbon monoxide dehydrogenase, medium subunit CoxM</fullName>
        <ecNumber evidence="5">1.2.7.4</ecNumber>
    </submittedName>
</protein>
<reference evidence="6" key="1">
    <citation type="journal article" date="2009" name="PLoS ONE">
        <title>Methylobacterium genome sequences: a reference blueprint to investigate microbial metabolism of C1 compounds from natural and industrial sources.</title>
        <authorList>
            <person name="Vuilleumier S."/>
            <person name="Chistoserdova L."/>
            <person name="Lee M.-C."/>
            <person name="Bringel F."/>
            <person name="Lajus A."/>
            <person name="Zhou Y."/>
            <person name="Gourion B."/>
            <person name="Barbe V."/>
            <person name="Chang J."/>
            <person name="Cruveiller S."/>
            <person name="Dossat C."/>
            <person name="Gillett W."/>
            <person name="Gruffaz C."/>
            <person name="Haugen E."/>
            <person name="Hourcade E."/>
            <person name="Levy R."/>
            <person name="Mangenot S."/>
            <person name="Muller E."/>
            <person name="Nadalig T."/>
            <person name="Pagni M."/>
            <person name="Penny C."/>
            <person name="Peyraud R."/>
            <person name="Robinson D.G."/>
            <person name="Roche D."/>
            <person name="Rouy Z."/>
            <person name="Saenampechek C."/>
            <person name="Salvignol G."/>
            <person name="Vallenet D."/>
            <person name="Wu Z."/>
            <person name="Marx C.J."/>
            <person name="Vorholt J.A."/>
            <person name="Olson M.V."/>
            <person name="Kaul R."/>
            <person name="Weissenbach J."/>
            <person name="Medigue C."/>
            <person name="Lidstrom M.E."/>
        </authorList>
    </citation>
    <scope>NUCLEOTIDE SEQUENCE [LARGE SCALE GENOMIC DNA]</scope>
    <source>
        <strain evidence="6">DSM 6343 / CIP 106787 / DM4</strain>
    </source>
</reference>
<keyword evidence="3 5" id="KW-0560">Oxidoreductase</keyword>
<dbReference type="InterPro" id="IPR002346">
    <property type="entry name" value="Mopterin_DH_FAD-bd"/>
</dbReference>
<dbReference type="Gene3D" id="3.30.43.10">
    <property type="entry name" value="Uridine Diphospho-n-acetylenolpyruvylglucosamine Reductase, domain 2"/>
    <property type="match status" value="1"/>
</dbReference>
<dbReference type="InterPro" id="IPR051312">
    <property type="entry name" value="Diverse_Substr_Oxidored"/>
</dbReference>
<dbReference type="InterPro" id="IPR005107">
    <property type="entry name" value="CO_DH_flav_C"/>
</dbReference>
<dbReference type="SUPFAM" id="SSF56176">
    <property type="entry name" value="FAD-binding/transporter-associated domain-like"/>
    <property type="match status" value="1"/>
</dbReference>
<evidence type="ECO:0000256" key="1">
    <source>
        <dbReference type="ARBA" id="ARBA00022630"/>
    </source>
</evidence>
<dbReference type="PANTHER" id="PTHR42659">
    <property type="entry name" value="XANTHINE DEHYDROGENASE SUBUNIT C-RELATED"/>
    <property type="match status" value="1"/>
</dbReference>
<evidence type="ECO:0000313" key="5">
    <source>
        <dbReference type="EMBL" id="CAX23469.1"/>
    </source>
</evidence>
<dbReference type="InterPro" id="IPR036318">
    <property type="entry name" value="FAD-bd_PCMH-like_sf"/>
</dbReference>
<dbReference type="EMBL" id="FP103042">
    <property type="protein sequence ID" value="CAX23469.1"/>
    <property type="molecule type" value="Genomic_DNA"/>
</dbReference>
<dbReference type="Pfam" id="PF03450">
    <property type="entry name" value="CO_deh_flav_C"/>
    <property type="match status" value="1"/>
</dbReference>
<dbReference type="InterPro" id="IPR016169">
    <property type="entry name" value="FAD-bd_PCMH_sub2"/>
</dbReference>
<dbReference type="Proteomes" id="UP000008070">
    <property type="component" value="Chromosome"/>
</dbReference>
<dbReference type="SMART" id="SM01092">
    <property type="entry name" value="CO_deh_flav_C"/>
    <property type="match status" value="1"/>
</dbReference>
<dbReference type="GO" id="GO:0071949">
    <property type="term" value="F:FAD binding"/>
    <property type="evidence" value="ECO:0007669"/>
    <property type="project" value="InterPro"/>
</dbReference>